<accession>A0A9Q0TGT1</accession>
<keyword evidence="3" id="KW-1185">Reference proteome</keyword>
<organism evidence="2 3">
    <name type="scientific">Salix purpurea</name>
    <name type="common">Purple osier willow</name>
    <dbReference type="NCBI Taxonomy" id="77065"/>
    <lineage>
        <taxon>Eukaryota</taxon>
        <taxon>Viridiplantae</taxon>
        <taxon>Streptophyta</taxon>
        <taxon>Embryophyta</taxon>
        <taxon>Tracheophyta</taxon>
        <taxon>Spermatophyta</taxon>
        <taxon>Magnoliopsida</taxon>
        <taxon>eudicotyledons</taxon>
        <taxon>Gunneridae</taxon>
        <taxon>Pentapetalae</taxon>
        <taxon>rosids</taxon>
        <taxon>fabids</taxon>
        <taxon>Malpighiales</taxon>
        <taxon>Salicaceae</taxon>
        <taxon>Saliceae</taxon>
        <taxon>Salix</taxon>
    </lineage>
</organism>
<name>A0A9Q0TGT1_SALPP</name>
<comment type="caution">
    <text evidence="2">The sequence shown here is derived from an EMBL/GenBank/DDBJ whole genome shotgun (WGS) entry which is preliminary data.</text>
</comment>
<evidence type="ECO:0000256" key="1">
    <source>
        <dbReference type="SAM" id="Phobius"/>
    </source>
</evidence>
<reference evidence="2" key="2">
    <citation type="journal article" date="2023" name="Int. J. Mol. Sci.">
        <title>De Novo Assembly and Annotation of 11 Diverse Shrub Willow (Salix) Genomes Reveals Novel Gene Organization in Sex-Linked Regions.</title>
        <authorList>
            <person name="Hyden B."/>
            <person name="Feng K."/>
            <person name="Yates T.B."/>
            <person name="Jawdy S."/>
            <person name="Cereghino C."/>
            <person name="Smart L.B."/>
            <person name="Muchero W."/>
        </authorList>
    </citation>
    <scope>NUCLEOTIDE SEQUENCE</scope>
    <source>
        <tissue evidence="2">Shoot tip</tissue>
    </source>
</reference>
<proteinExistence type="predicted"/>
<evidence type="ECO:0000313" key="2">
    <source>
        <dbReference type="EMBL" id="KAJ6711399.1"/>
    </source>
</evidence>
<keyword evidence="1" id="KW-0812">Transmembrane</keyword>
<evidence type="ECO:0000313" key="3">
    <source>
        <dbReference type="Proteomes" id="UP001151532"/>
    </source>
</evidence>
<feature type="transmembrane region" description="Helical" evidence="1">
    <location>
        <begin position="48"/>
        <end position="73"/>
    </location>
</feature>
<dbReference type="Proteomes" id="UP001151532">
    <property type="component" value="Chromosome 1"/>
</dbReference>
<sequence>MCCMLVFAVKCKVQFRASGNFGLIFMCRFFDIFWVLDCISYGYEILSLFCFLFYGILALYFNTFLMIVLTSVVQCTYLSGL</sequence>
<reference evidence="2" key="1">
    <citation type="submission" date="2022-11" db="EMBL/GenBank/DDBJ databases">
        <authorList>
            <person name="Hyden B.L."/>
            <person name="Feng K."/>
            <person name="Yates T."/>
            <person name="Jawdy S."/>
            <person name="Smart L.B."/>
            <person name="Muchero W."/>
        </authorList>
    </citation>
    <scope>NUCLEOTIDE SEQUENCE</scope>
    <source>
        <tissue evidence="2">Shoot tip</tissue>
    </source>
</reference>
<dbReference type="EMBL" id="JAPFFK010000015">
    <property type="protein sequence ID" value="KAJ6711399.1"/>
    <property type="molecule type" value="Genomic_DNA"/>
</dbReference>
<protein>
    <submittedName>
        <fullName evidence="2">Uncharacterized protein</fullName>
    </submittedName>
</protein>
<gene>
    <name evidence="2" type="ORF">OIU79_007782</name>
</gene>
<dbReference type="AlphaFoldDB" id="A0A9Q0TGT1"/>
<keyword evidence="1" id="KW-0472">Membrane</keyword>
<feature type="transmembrane region" description="Helical" evidence="1">
    <location>
        <begin position="17"/>
        <end position="36"/>
    </location>
</feature>
<keyword evidence="1" id="KW-1133">Transmembrane helix</keyword>